<feature type="domain" description="NAD-dependent epimerase/dehydratase" evidence="2">
    <location>
        <begin position="3"/>
        <end position="187"/>
    </location>
</feature>
<dbReference type="InterPro" id="IPR036291">
    <property type="entry name" value="NAD(P)-bd_dom_sf"/>
</dbReference>
<feature type="signal peptide" evidence="1">
    <location>
        <begin position="1"/>
        <end position="19"/>
    </location>
</feature>
<dbReference type="RefSeq" id="WP_282584076.1">
    <property type="nucleotide sequence ID" value="NZ_JAMOIM010000003.1"/>
</dbReference>
<dbReference type="AlphaFoldDB" id="A0AA42CLV6"/>
<dbReference type="Gene3D" id="3.40.50.720">
    <property type="entry name" value="NAD(P)-binding Rossmann-like Domain"/>
    <property type="match status" value="1"/>
</dbReference>
<feature type="chain" id="PRO_5041380529" evidence="1">
    <location>
        <begin position="20"/>
        <end position="310"/>
    </location>
</feature>
<organism evidence="3 4">
    <name type="scientific">Lichenifustis flavocetrariae</name>
    <dbReference type="NCBI Taxonomy" id="2949735"/>
    <lineage>
        <taxon>Bacteria</taxon>
        <taxon>Pseudomonadati</taxon>
        <taxon>Pseudomonadota</taxon>
        <taxon>Alphaproteobacteria</taxon>
        <taxon>Hyphomicrobiales</taxon>
        <taxon>Lichenihabitantaceae</taxon>
        <taxon>Lichenifustis</taxon>
    </lineage>
</organism>
<accession>A0AA42CLV6</accession>
<keyword evidence="4" id="KW-1185">Reference proteome</keyword>
<dbReference type="Pfam" id="PF01370">
    <property type="entry name" value="Epimerase"/>
    <property type="match status" value="1"/>
</dbReference>
<protein>
    <submittedName>
        <fullName evidence="3">NAD(P)-dependent oxidoreductase</fullName>
    </submittedName>
</protein>
<keyword evidence="1" id="KW-0732">Signal</keyword>
<dbReference type="InterPro" id="IPR001509">
    <property type="entry name" value="Epimerase_deHydtase"/>
</dbReference>
<dbReference type="EMBL" id="JAMOIM010000003">
    <property type="protein sequence ID" value="MCW6507715.1"/>
    <property type="molecule type" value="Genomic_DNA"/>
</dbReference>
<evidence type="ECO:0000259" key="2">
    <source>
        <dbReference type="Pfam" id="PF01370"/>
    </source>
</evidence>
<proteinExistence type="predicted"/>
<evidence type="ECO:0000256" key="1">
    <source>
        <dbReference type="SAM" id="SignalP"/>
    </source>
</evidence>
<reference evidence="3" key="1">
    <citation type="submission" date="2022-05" db="EMBL/GenBank/DDBJ databases">
        <authorList>
            <person name="Pankratov T."/>
        </authorList>
    </citation>
    <scope>NUCLEOTIDE SEQUENCE</scope>
    <source>
        <strain evidence="3">BP6-180914</strain>
    </source>
</reference>
<name>A0AA42CLV6_9HYPH</name>
<dbReference type="Proteomes" id="UP001165667">
    <property type="component" value="Unassembled WGS sequence"/>
</dbReference>
<sequence length="310" mass="34298">MRILLTGASSFTGAWFATALVQAGHTVTAPFRGTSGSYEGARGQRVKSLGGLVEPIWGLSFGDERFQDLVASQSFDLFCHHAAEMTDYRSWSFDSLAATAANTRNARPVLERLVEKGCAALIVTGSVFEPFEGLGDPQHRSFNPYGLSKHLSFEVLRLEAERLKLAIGKFVIPNPFGPREEFRFTSFLAREWIAGRVPKVATPAYVRDNIPVSLLTRSYVDFVTRKLAENASLRGTPSGYIEDQGAFAHRVARELAPRLGCPCPVELAVQTDFLEPLVRVNDQRAPQLFPDWSESGAWDDLAAYYKTVFS</sequence>
<comment type="caution">
    <text evidence="3">The sequence shown here is derived from an EMBL/GenBank/DDBJ whole genome shotgun (WGS) entry which is preliminary data.</text>
</comment>
<evidence type="ECO:0000313" key="4">
    <source>
        <dbReference type="Proteomes" id="UP001165667"/>
    </source>
</evidence>
<evidence type="ECO:0000313" key="3">
    <source>
        <dbReference type="EMBL" id="MCW6507715.1"/>
    </source>
</evidence>
<gene>
    <name evidence="3" type="ORF">M8523_06720</name>
</gene>
<dbReference type="SUPFAM" id="SSF51735">
    <property type="entry name" value="NAD(P)-binding Rossmann-fold domains"/>
    <property type="match status" value="1"/>
</dbReference>